<keyword evidence="6" id="KW-1185">Reference proteome</keyword>
<dbReference type="GO" id="GO:0005886">
    <property type="term" value="C:plasma membrane"/>
    <property type="evidence" value="ECO:0007669"/>
    <property type="project" value="UniProtKB-SubCell"/>
</dbReference>
<name>A0AAV1NI89_SCOSC</name>
<feature type="transmembrane region" description="Helical" evidence="3">
    <location>
        <begin position="60"/>
        <end position="83"/>
    </location>
</feature>
<protein>
    <submittedName>
        <fullName evidence="5">C-type lectin domain family 4 member M-like</fullName>
    </submittedName>
</protein>
<keyword evidence="3" id="KW-1133">Transmembrane helix</keyword>
<sequence length="291" mass="33576">MEDELNYATVIFKTNISTLEKPNDQEIIYDEVKTEEQTWDTIPVIQVNEKKAPLHTPLNLVAAALGIICVILVSVVIALSIHFNTVISEKHRKNTNLTAQNLQLGTEKTDLERQTKELTREIDGLNWTMAAILEYENFPVRAHCPQKVCKPCLDGWVLFQSNCYLFTSSDRSYDWKDWWGSGDFCRERNAHLVVIGSQEEQEFINNHTKQYRDDKHGYWIGLSRESTMSDTWTWIDGSNFTVTYWIAKQIGYKGRCALTLSGADPLANWNMASCDMRNRRICETRTLIKPD</sequence>
<evidence type="ECO:0000313" key="6">
    <source>
        <dbReference type="Proteomes" id="UP001314229"/>
    </source>
</evidence>
<proteinExistence type="predicted"/>
<evidence type="ECO:0000256" key="2">
    <source>
        <dbReference type="SAM" id="Coils"/>
    </source>
</evidence>
<dbReference type="EMBL" id="CAWUFR010000037">
    <property type="protein sequence ID" value="CAK6958932.1"/>
    <property type="molecule type" value="Genomic_DNA"/>
</dbReference>
<dbReference type="Gene3D" id="3.10.100.10">
    <property type="entry name" value="Mannose-Binding Protein A, subunit A"/>
    <property type="match status" value="1"/>
</dbReference>
<gene>
    <name evidence="5" type="ORF">FSCOSCO3_A010904</name>
</gene>
<evidence type="ECO:0000256" key="1">
    <source>
        <dbReference type="ARBA" id="ARBA00004401"/>
    </source>
</evidence>
<reference evidence="5 6" key="1">
    <citation type="submission" date="2024-01" db="EMBL/GenBank/DDBJ databases">
        <authorList>
            <person name="Alioto T."/>
            <person name="Alioto T."/>
            <person name="Gomez Garrido J."/>
        </authorList>
    </citation>
    <scope>NUCLEOTIDE SEQUENCE [LARGE SCALE GENOMIC DNA]</scope>
</reference>
<feature type="coiled-coil region" evidence="2">
    <location>
        <begin position="101"/>
        <end position="128"/>
    </location>
</feature>
<feature type="domain" description="C-type lectin" evidence="4">
    <location>
        <begin position="159"/>
        <end position="283"/>
    </location>
</feature>
<keyword evidence="3" id="KW-0472">Membrane</keyword>
<organism evidence="5 6">
    <name type="scientific">Scomber scombrus</name>
    <name type="common">Atlantic mackerel</name>
    <name type="synonym">Scomber vernalis</name>
    <dbReference type="NCBI Taxonomy" id="13677"/>
    <lineage>
        <taxon>Eukaryota</taxon>
        <taxon>Metazoa</taxon>
        <taxon>Chordata</taxon>
        <taxon>Craniata</taxon>
        <taxon>Vertebrata</taxon>
        <taxon>Euteleostomi</taxon>
        <taxon>Actinopterygii</taxon>
        <taxon>Neopterygii</taxon>
        <taxon>Teleostei</taxon>
        <taxon>Neoteleostei</taxon>
        <taxon>Acanthomorphata</taxon>
        <taxon>Pelagiaria</taxon>
        <taxon>Scombriformes</taxon>
        <taxon>Scombridae</taxon>
        <taxon>Scomber</taxon>
    </lineage>
</organism>
<comment type="subcellular location">
    <subcellularLocation>
        <location evidence="1">Cell membrane</location>
        <topology evidence="1">Single-pass type II membrane protein</topology>
    </subcellularLocation>
</comment>
<dbReference type="PANTHER" id="PTHR45710:SF26">
    <property type="entry name" value="RH26557P"/>
    <property type="match status" value="1"/>
</dbReference>
<accession>A0AAV1NI89</accession>
<dbReference type="InterPro" id="IPR016186">
    <property type="entry name" value="C-type_lectin-like/link_sf"/>
</dbReference>
<dbReference type="SMART" id="SM00034">
    <property type="entry name" value="CLECT"/>
    <property type="match status" value="1"/>
</dbReference>
<evidence type="ECO:0000259" key="4">
    <source>
        <dbReference type="PROSITE" id="PS50041"/>
    </source>
</evidence>
<dbReference type="Proteomes" id="UP001314229">
    <property type="component" value="Unassembled WGS sequence"/>
</dbReference>
<dbReference type="PANTHER" id="PTHR45710">
    <property type="entry name" value="C-TYPE LECTIN DOMAIN-CONTAINING PROTEIN 180"/>
    <property type="match status" value="1"/>
</dbReference>
<keyword evidence="2" id="KW-0175">Coiled coil</keyword>
<dbReference type="InterPro" id="IPR016187">
    <property type="entry name" value="CTDL_fold"/>
</dbReference>
<dbReference type="AlphaFoldDB" id="A0AAV1NI89"/>
<evidence type="ECO:0000313" key="5">
    <source>
        <dbReference type="EMBL" id="CAK6958932.1"/>
    </source>
</evidence>
<evidence type="ECO:0000256" key="3">
    <source>
        <dbReference type="SAM" id="Phobius"/>
    </source>
</evidence>
<keyword evidence="3" id="KW-0812">Transmembrane</keyword>
<comment type="caution">
    <text evidence="5">The sequence shown here is derived from an EMBL/GenBank/DDBJ whole genome shotgun (WGS) entry which is preliminary data.</text>
</comment>
<dbReference type="InterPro" id="IPR050828">
    <property type="entry name" value="C-type_lectin/matrix_domain"/>
</dbReference>
<dbReference type="SUPFAM" id="SSF56436">
    <property type="entry name" value="C-type lectin-like"/>
    <property type="match status" value="1"/>
</dbReference>
<dbReference type="Pfam" id="PF00059">
    <property type="entry name" value="Lectin_C"/>
    <property type="match status" value="1"/>
</dbReference>
<dbReference type="InterPro" id="IPR001304">
    <property type="entry name" value="C-type_lectin-like"/>
</dbReference>
<dbReference type="PROSITE" id="PS50041">
    <property type="entry name" value="C_TYPE_LECTIN_2"/>
    <property type="match status" value="1"/>
</dbReference>